<evidence type="ECO:0000256" key="1">
    <source>
        <dbReference type="ARBA" id="ARBA00004442"/>
    </source>
</evidence>
<keyword evidence="5" id="KW-0732">Signal</keyword>
<comment type="caution">
    <text evidence="8">The sequence shown here is derived from an EMBL/GenBank/DDBJ whole genome shotgun (WGS) entry which is preliminary data.</text>
</comment>
<dbReference type="EMBL" id="JAVRHQ010000027">
    <property type="protein sequence ID" value="MDT0644471.1"/>
    <property type="molecule type" value="Genomic_DNA"/>
</dbReference>
<reference evidence="8 9" key="1">
    <citation type="submission" date="2023-09" db="EMBL/GenBank/DDBJ databases">
        <authorList>
            <person name="Rey-Velasco X."/>
        </authorList>
    </citation>
    <scope>NUCLEOTIDE SEQUENCE [LARGE SCALE GENOMIC DNA]</scope>
    <source>
        <strain evidence="8 9">F363</strain>
    </source>
</reference>
<dbReference type="InterPro" id="IPR012910">
    <property type="entry name" value="Plug_dom"/>
</dbReference>
<dbReference type="Proteomes" id="UP001262889">
    <property type="component" value="Unassembled WGS sequence"/>
</dbReference>
<dbReference type="Pfam" id="PF07715">
    <property type="entry name" value="Plug"/>
    <property type="match status" value="1"/>
</dbReference>
<name>A0ABU3CDT4_9FLAO</name>
<dbReference type="Gene3D" id="2.170.130.10">
    <property type="entry name" value="TonB-dependent receptor, plug domain"/>
    <property type="match status" value="1"/>
</dbReference>
<dbReference type="Pfam" id="PF14905">
    <property type="entry name" value="OMP_b-brl_3"/>
    <property type="match status" value="1"/>
</dbReference>
<dbReference type="Gene3D" id="2.60.40.1120">
    <property type="entry name" value="Carboxypeptidase-like, regulatory domain"/>
    <property type="match status" value="1"/>
</dbReference>
<dbReference type="RefSeq" id="WP_311536088.1">
    <property type="nucleotide sequence ID" value="NZ_JAVRHQ010000027.1"/>
</dbReference>
<evidence type="ECO:0000256" key="2">
    <source>
        <dbReference type="ARBA" id="ARBA00023136"/>
    </source>
</evidence>
<comment type="subcellular location">
    <subcellularLocation>
        <location evidence="1">Cell outer membrane</location>
    </subcellularLocation>
</comment>
<feature type="signal peptide" evidence="5">
    <location>
        <begin position="1"/>
        <end position="25"/>
    </location>
</feature>
<dbReference type="SUPFAM" id="SSF49464">
    <property type="entry name" value="Carboxypeptidase regulatory domain-like"/>
    <property type="match status" value="1"/>
</dbReference>
<dbReference type="PANTHER" id="PTHR40980:SF4">
    <property type="entry name" value="TONB-DEPENDENT RECEPTOR-LIKE BETA-BARREL DOMAIN-CONTAINING PROTEIN"/>
    <property type="match status" value="1"/>
</dbReference>
<evidence type="ECO:0000259" key="7">
    <source>
        <dbReference type="Pfam" id="PF14905"/>
    </source>
</evidence>
<dbReference type="SUPFAM" id="SSF56935">
    <property type="entry name" value="Porins"/>
    <property type="match status" value="1"/>
</dbReference>
<evidence type="ECO:0000256" key="5">
    <source>
        <dbReference type="SAM" id="SignalP"/>
    </source>
</evidence>
<sequence>MTTKIFRGLSCTLILLFSFIFTANAQSPEAEYTISGKVIDNDLEVPLEYATISVTNVNDPQDVTGGVTDVDGNFSVEVPGGTYNIVVEFISYEPKNFNNRNVNSDLDLGTIPLGVSSSSLDEVVVRAETTQVDVRLDKKIYNIGKDLTTAGGTVSDALNNVPSISVDIEGGISLRGNENVKILINGKPSAMAGFGGTDVLAQLPAEAIERVEVITSPSARYDAEGTAGIINIILRKKETLGFNGSLTLNTGHPANAGVSANLNYRTENYNLFTTTGYRYSESPGNGFFDTRYFQNQQDAFLDSIPYNRNIEDREYDRINRGFNTNVGMEYYINDMSSITGAVFYRYGNDDDLTTNISEYYLNNAPQLGTSRFERETEDDDSYQFSLNYINKFDNEGHQLTADFQYEIDKETQASYIREPVTFNNTANDDISIPREQTSTLEDQKEYLIQADYVRPIGEDSQFEAGYRGNFENEVTDYELYQENANGELILNVNQTNVFDYSENVQALYSQYGSRFGDFSFLLGLRLENTQLKGTIDSELSEDELQDIYSFEIDTDFDNNYLGLFPTVNLIYELGEEENITLGYNRRINRPRGWFINPFPSRSSRNNVFQGNPNLQPAYSNAFDLGYLKRWEKLTLTSSVYYQRETDAFSRVQENVNITITNPNYDPEDADSDQYIQQRVIRSIPFNLATNDRMGAELGFLYNPADWLRLNGSFNYFQFNLDGEFNGTDYSQKNTSYFGRFSSKVTLPWSIDWQTNAFYRGPSDEVQGTQDGILSIDVALSKEILNEHATISLNVRDLLNSRKRSSYTLTDNYEQDSEFQWRQRQINVSFIYRFNQQKRQQERREEGENGDGEMEGEF</sequence>
<evidence type="ECO:0000313" key="9">
    <source>
        <dbReference type="Proteomes" id="UP001262889"/>
    </source>
</evidence>
<evidence type="ECO:0000256" key="3">
    <source>
        <dbReference type="ARBA" id="ARBA00023237"/>
    </source>
</evidence>
<feature type="domain" description="Outer membrane protein beta-barrel" evidence="7">
    <location>
        <begin position="391"/>
        <end position="831"/>
    </location>
</feature>
<feature type="compositionally biased region" description="Acidic residues" evidence="4">
    <location>
        <begin position="847"/>
        <end position="857"/>
    </location>
</feature>
<keyword evidence="2" id="KW-0472">Membrane</keyword>
<feature type="domain" description="TonB-dependent receptor plug" evidence="6">
    <location>
        <begin position="151"/>
        <end position="229"/>
    </location>
</feature>
<dbReference type="InterPro" id="IPR041700">
    <property type="entry name" value="OMP_b-brl_3"/>
</dbReference>
<dbReference type="Gene3D" id="2.40.170.20">
    <property type="entry name" value="TonB-dependent receptor, beta-barrel domain"/>
    <property type="match status" value="1"/>
</dbReference>
<evidence type="ECO:0000256" key="4">
    <source>
        <dbReference type="SAM" id="MobiDB-lite"/>
    </source>
</evidence>
<dbReference type="InterPro" id="IPR036942">
    <property type="entry name" value="Beta-barrel_TonB_sf"/>
</dbReference>
<feature type="chain" id="PRO_5046746416" evidence="5">
    <location>
        <begin position="26"/>
        <end position="857"/>
    </location>
</feature>
<proteinExistence type="predicted"/>
<dbReference type="Pfam" id="PF13715">
    <property type="entry name" value="CarbopepD_reg_2"/>
    <property type="match status" value="1"/>
</dbReference>
<dbReference type="InterPro" id="IPR037066">
    <property type="entry name" value="Plug_dom_sf"/>
</dbReference>
<accession>A0ABU3CDT4</accession>
<keyword evidence="9" id="KW-1185">Reference proteome</keyword>
<feature type="region of interest" description="Disordered" evidence="4">
    <location>
        <begin position="836"/>
        <end position="857"/>
    </location>
</feature>
<evidence type="ECO:0000259" key="6">
    <source>
        <dbReference type="Pfam" id="PF07715"/>
    </source>
</evidence>
<keyword evidence="3" id="KW-0998">Cell outer membrane</keyword>
<dbReference type="PANTHER" id="PTHR40980">
    <property type="entry name" value="PLUG DOMAIN-CONTAINING PROTEIN"/>
    <property type="match status" value="1"/>
</dbReference>
<organism evidence="8 9">
    <name type="scientific">Autumnicola tepida</name>
    <dbReference type="NCBI Taxonomy" id="3075595"/>
    <lineage>
        <taxon>Bacteria</taxon>
        <taxon>Pseudomonadati</taxon>
        <taxon>Bacteroidota</taxon>
        <taxon>Flavobacteriia</taxon>
        <taxon>Flavobacteriales</taxon>
        <taxon>Flavobacteriaceae</taxon>
        <taxon>Autumnicola</taxon>
    </lineage>
</organism>
<evidence type="ECO:0000313" key="8">
    <source>
        <dbReference type="EMBL" id="MDT0644471.1"/>
    </source>
</evidence>
<gene>
    <name evidence="8" type="ORF">RM553_16650</name>
</gene>
<protein>
    <submittedName>
        <fullName evidence="8">Outer membrane beta-barrel family protein</fullName>
    </submittedName>
</protein>
<dbReference type="InterPro" id="IPR008969">
    <property type="entry name" value="CarboxyPept-like_regulatory"/>
</dbReference>